<name>A0A2P9AD36_9HYPH</name>
<dbReference type="Proteomes" id="UP000245698">
    <property type="component" value="Unassembled WGS sequence"/>
</dbReference>
<evidence type="ECO:0000313" key="1">
    <source>
        <dbReference type="EMBL" id="SJM29059.1"/>
    </source>
</evidence>
<sequence length="62" mass="6575">MWSKIPRGVQASPLLASVGRHAASGPADVKVLRKSADKWSIQSPAPAAEYISDRFAASGLRI</sequence>
<evidence type="ECO:0000313" key="2">
    <source>
        <dbReference type="Proteomes" id="UP000245698"/>
    </source>
</evidence>
<accession>A0A2P9AD36</accession>
<gene>
    <name evidence="1" type="ORF">BQ8482_110989</name>
</gene>
<reference evidence="2" key="1">
    <citation type="submission" date="2016-12" db="EMBL/GenBank/DDBJ databases">
        <authorList>
            <person name="Brunel B."/>
        </authorList>
    </citation>
    <scope>NUCLEOTIDE SEQUENCE [LARGE SCALE GENOMIC DNA]</scope>
</reference>
<dbReference type="AlphaFoldDB" id="A0A2P9AD36"/>
<organism evidence="1 2">
    <name type="scientific">Mesorhizobium delmotii</name>
    <dbReference type="NCBI Taxonomy" id="1631247"/>
    <lineage>
        <taxon>Bacteria</taxon>
        <taxon>Pseudomonadati</taxon>
        <taxon>Pseudomonadota</taxon>
        <taxon>Alphaproteobacteria</taxon>
        <taxon>Hyphomicrobiales</taxon>
        <taxon>Phyllobacteriaceae</taxon>
        <taxon>Mesorhizobium</taxon>
    </lineage>
</organism>
<protein>
    <submittedName>
        <fullName evidence="1">Uncharacterized protein</fullName>
    </submittedName>
</protein>
<proteinExistence type="predicted"/>
<keyword evidence="2" id="KW-1185">Reference proteome</keyword>
<dbReference type="EMBL" id="FUIG01000013">
    <property type="protein sequence ID" value="SJM29059.1"/>
    <property type="molecule type" value="Genomic_DNA"/>
</dbReference>